<dbReference type="SUPFAM" id="SSF161098">
    <property type="entry name" value="MetI-like"/>
    <property type="match status" value="1"/>
</dbReference>
<evidence type="ECO:0000256" key="1">
    <source>
        <dbReference type="ARBA" id="ARBA00004651"/>
    </source>
</evidence>
<reference evidence="9 10" key="1">
    <citation type="submission" date="2019-04" db="EMBL/GenBank/DDBJ databases">
        <title>Herbidospora sp. NEAU-GS14.nov., a novel actinomycete isolated from soil.</title>
        <authorList>
            <person name="Han L."/>
        </authorList>
    </citation>
    <scope>NUCLEOTIDE SEQUENCE [LARGE SCALE GENOMIC DNA]</scope>
    <source>
        <strain evidence="9 10">NEAU-GS14</strain>
    </source>
</reference>
<evidence type="ECO:0000256" key="4">
    <source>
        <dbReference type="ARBA" id="ARBA00022692"/>
    </source>
</evidence>
<sequence>MPKVNGASLLRGLIGTAGLLAVLEAAGRLGAWDTERLPLVSTVLLRAGELLTDPEFLVSARSSLTTWALALLVTIAIAVPAGLLLGMVKPAEMAVRPLIEFLRPIPSVALIPLVILLYSETTHMRITVAVYAALWPVLINTIYGVRDVDPLAKETLRSFGFGPGSVAYRVVLPGAAPFIATGIRLAASVAIVLVVTSELIAGGIEGVGVYITIAQSGNRLDLMIGATILVGLFGILVNALLVAGENRLFRWHRARAGAAT</sequence>
<dbReference type="InterPro" id="IPR000515">
    <property type="entry name" value="MetI-like"/>
</dbReference>
<evidence type="ECO:0000256" key="2">
    <source>
        <dbReference type="ARBA" id="ARBA00022448"/>
    </source>
</evidence>
<dbReference type="Pfam" id="PF00528">
    <property type="entry name" value="BPD_transp_1"/>
    <property type="match status" value="1"/>
</dbReference>
<feature type="transmembrane region" description="Helical" evidence="7">
    <location>
        <begin position="166"/>
        <end position="183"/>
    </location>
</feature>
<keyword evidence="4 7" id="KW-0812">Transmembrane</keyword>
<dbReference type="GO" id="GO:0055085">
    <property type="term" value="P:transmembrane transport"/>
    <property type="evidence" value="ECO:0007669"/>
    <property type="project" value="InterPro"/>
</dbReference>
<dbReference type="GO" id="GO:0005886">
    <property type="term" value="C:plasma membrane"/>
    <property type="evidence" value="ECO:0007669"/>
    <property type="project" value="UniProtKB-SubCell"/>
</dbReference>
<comment type="subcellular location">
    <subcellularLocation>
        <location evidence="1 7">Cell membrane</location>
        <topology evidence="1 7">Multi-pass membrane protein</topology>
    </subcellularLocation>
</comment>
<gene>
    <name evidence="9" type="ORF">FDA94_35025</name>
</gene>
<name>A0A4U3LY13_9ACTN</name>
<accession>A0A4U3LY13</accession>
<evidence type="ECO:0000259" key="8">
    <source>
        <dbReference type="PROSITE" id="PS50928"/>
    </source>
</evidence>
<dbReference type="InterPro" id="IPR035906">
    <property type="entry name" value="MetI-like_sf"/>
</dbReference>
<evidence type="ECO:0000256" key="6">
    <source>
        <dbReference type="ARBA" id="ARBA00023136"/>
    </source>
</evidence>
<keyword evidence="3" id="KW-1003">Cell membrane</keyword>
<dbReference type="AlphaFoldDB" id="A0A4U3LY13"/>
<organism evidence="9 10">
    <name type="scientific">Herbidospora galbida</name>
    <dbReference type="NCBI Taxonomy" id="2575442"/>
    <lineage>
        <taxon>Bacteria</taxon>
        <taxon>Bacillati</taxon>
        <taxon>Actinomycetota</taxon>
        <taxon>Actinomycetes</taxon>
        <taxon>Streptosporangiales</taxon>
        <taxon>Streptosporangiaceae</taxon>
        <taxon>Herbidospora</taxon>
    </lineage>
</organism>
<feature type="domain" description="ABC transmembrane type-1" evidence="8">
    <location>
        <begin position="60"/>
        <end position="241"/>
    </location>
</feature>
<proteinExistence type="inferred from homology"/>
<feature type="transmembrane region" description="Helical" evidence="7">
    <location>
        <begin position="67"/>
        <end position="88"/>
    </location>
</feature>
<dbReference type="EMBL" id="SZQA01000053">
    <property type="protein sequence ID" value="TKK80850.1"/>
    <property type="molecule type" value="Genomic_DNA"/>
</dbReference>
<dbReference type="PANTHER" id="PTHR30151:SF0">
    <property type="entry name" value="ABC TRANSPORTER PERMEASE PROTEIN MJ0413-RELATED"/>
    <property type="match status" value="1"/>
</dbReference>
<comment type="caution">
    <text evidence="9">The sequence shown here is derived from an EMBL/GenBank/DDBJ whole genome shotgun (WGS) entry which is preliminary data.</text>
</comment>
<keyword evidence="2 7" id="KW-0813">Transport</keyword>
<keyword evidence="10" id="KW-1185">Reference proteome</keyword>
<feature type="transmembrane region" description="Helical" evidence="7">
    <location>
        <begin position="220"/>
        <end position="243"/>
    </location>
</feature>
<dbReference type="RefSeq" id="WP_137251340.1">
    <property type="nucleotide sequence ID" value="NZ_SZQA01000053.1"/>
</dbReference>
<protein>
    <submittedName>
        <fullName evidence="9">ABC transporter permease</fullName>
    </submittedName>
</protein>
<keyword evidence="6 7" id="KW-0472">Membrane</keyword>
<dbReference type="PANTHER" id="PTHR30151">
    <property type="entry name" value="ALKANE SULFONATE ABC TRANSPORTER-RELATED, MEMBRANE SUBUNIT"/>
    <property type="match status" value="1"/>
</dbReference>
<evidence type="ECO:0000256" key="5">
    <source>
        <dbReference type="ARBA" id="ARBA00022989"/>
    </source>
</evidence>
<evidence type="ECO:0000313" key="9">
    <source>
        <dbReference type="EMBL" id="TKK80850.1"/>
    </source>
</evidence>
<evidence type="ECO:0000256" key="3">
    <source>
        <dbReference type="ARBA" id="ARBA00022475"/>
    </source>
</evidence>
<dbReference type="PROSITE" id="PS50928">
    <property type="entry name" value="ABC_TM1"/>
    <property type="match status" value="1"/>
</dbReference>
<evidence type="ECO:0000313" key="10">
    <source>
        <dbReference type="Proteomes" id="UP000308705"/>
    </source>
</evidence>
<keyword evidence="5 7" id="KW-1133">Transmembrane helix</keyword>
<feature type="transmembrane region" description="Helical" evidence="7">
    <location>
        <begin position="124"/>
        <end position="145"/>
    </location>
</feature>
<dbReference type="Proteomes" id="UP000308705">
    <property type="component" value="Unassembled WGS sequence"/>
</dbReference>
<dbReference type="OrthoDB" id="5458199at2"/>
<dbReference type="Gene3D" id="1.10.3720.10">
    <property type="entry name" value="MetI-like"/>
    <property type="match status" value="1"/>
</dbReference>
<comment type="similarity">
    <text evidence="7">Belongs to the binding-protein-dependent transport system permease family.</text>
</comment>
<feature type="transmembrane region" description="Helical" evidence="7">
    <location>
        <begin position="189"/>
        <end position="213"/>
    </location>
</feature>
<evidence type="ECO:0000256" key="7">
    <source>
        <dbReference type="RuleBase" id="RU363032"/>
    </source>
</evidence>